<dbReference type="RefSeq" id="WP_166698063.1">
    <property type="nucleotide sequence ID" value="NZ_JAAQTL010000001.1"/>
</dbReference>
<protein>
    <submittedName>
        <fullName evidence="1">Uncharacterized protein</fullName>
    </submittedName>
</protein>
<proteinExistence type="predicted"/>
<comment type="caution">
    <text evidence="1">The sequence shown here is derived from an EMBL/GenBank/DDBJ whole genome shotgun (WGS) entry which is preliminary data.</text>
</comment>
<keyword evidence="2" id="KW-1185">Reference proteome</keyword>
<accession>A0A7X5TNU9</accession>
<organism evidence="1 2">
    <name type="scientific">Luteibacter yeojuensis</name>
    <dbReference type="NCBI Taxonomy" id="345309"/>
    <lineage>
        <taxon>Bacteria</taxon>
        <taxon>Pseudomonadati</taxon>
        <taxon>Pseudomonadota</taxon>
        <taxon>Gammaproteobacteria</taxon>
        <taxon>Lysobacterales</taxon>
        <taxon>Rhodanobacteraceae</taxon>
        <taxon>Luteibacter</taxon>
    </lineage>
</organism>
<evidence type="ECO:0000313" key="2">
    <source>
        <dbReference type="Proteomes" id="UP000518878"/>
    </source>
</evidence>
<reference evidence="1 2" key="1">
    <citation type="journal article" date="2006" name="Int. J. Syst. Evol. Microbiol.">
        <title>Dyella yeojuensis sp. nov., isolated from greenhouse soil in Korea.</title>
        <authorList>
            <person name="Kim B.Y."/>
            <person name="Weon H.Y."/>
            <person name="Lee K.H."/>
            <person name="Seok S.J."/>
            <person name="Kwon S.W."/>
            <person name="Go S.J."/>
            <person name="Stackebrandt E."/>
        </authorList>
    </citation>
    <scope>NUCLEOTIDE SEQUENCE [LARGE SCALE GENOMIC DNA]</scope>
    <source>
        <strain evidence="1 2">DSM 17673</strain>
    </source>
</reference>
<sequence length="78" mass="8798">MSTETQRVKIPAVISGYKRQWVECRECKAVAYYDFIPYSLSSHLATMPCHHGAAMRLENATNRISEEDALARLEASHG</sequence>
<evidence type="ECO:0000313" key="1">
    <source>
        <dbReference type="EMBL" id="NID14345.1"/>
    </source>
</evidence>
<dbReference type="EMBL" id="JAAQTL010000001">
    <property type="protein sequence ID" value="NID14345.1"/>
    <property type="molecule type" value="Genomic_DNA"/>
</dbReference>
<dbReference type="Proteomes" id="UP000518878">
    <property type="component" value="Unassembled WGS sequence"/>
</dbReference>
<dbReference type="AlphaFoldDB" id="A0A7X5TNU9"/>
<gene>
    <name evidence="1" type="ORF">HBF32_02565</name>
</gene>
<name>A0A7X5TNU9_9GAMM</name>